<sequence length="54" mass="6798">MPRTTSPREKNFCLKLVNWHQNIDRYRIFNIFYLKLNIKIRFYVYICTKEKNNI</sequence>
<dbReference type="AlphaFoldDB" id="A0A1M6YSK7"/>
<name>A0A1M6YSK7_XYLRU</name>
<accession>A0A1M6YSK7</accession>
<organism evidence="1 2">
    <name type="scientific">Xylanibacter ruminicola</name>
    <name type="common">Prevotella ruminicola</name>
    <dbReference type="NCBI Taxonomy" id="839"/>
    <lineage>
        <taxon>Bacteria</taxon>
        <taxon>Pseudomonadati</taxon>
        <taxon>Bacteroidota</taxon>
        <taxon>Bacteroidia</taxon>
        <taxon>Bacteroidales</taxon>
        <taxon>Prevotellaceae</taxon>
        <taxon>Xylanibacter</taxon>
    </lineage>
</organism>
<evidence type="ECO:0000313" key="1">
    <source>
        <dbReference type="EMBL" id="SHL21120.1"/>
    </source>
</evidence>
<dbReference type="Proteomes" id="UP000184130">
    <property type="component" value="Unassembled WGS sequence"/>
</dbReference>
<evidence type="ECO:0000313" key="2">
    <source>
        <dbReference type="Proteomes" id="UP000184130"/>
    </source>
</evidence>
<dbReference type="EMBL" id="FRBD01000032">
    <property type="protein sequence ID" value="SHL21120.1"/>
    <property type="molecule type" value="Genomic_DNA"/>
</dbReference>
<reference evidence="1 2" key="1">
    <citation type="submission" date="2016-11" db="EMBL/GenBank/DDBJ databases">
        <authorList>
            <person name="Jaros S."/>
            <person name="Januszkiewicz K."/>
            <person name="Wedrychowicz H."/>
        </authorList>
    </citation>
    <scope>NUCLEOTIDE SEQUENCE [LARGE SCALE GENOMIC DNA]</scope>
    <source>
        <strain evidence="1 2">KHT3</strain>
    </source>
</reference>
<protein>
    <submittedName>
        <fullName evidence="1">Uncharacterized protein</fullName>
    </submittedName>
</protein>
<gene>
    <name evidence="1" type="ORF">SAMN05216463_1329</name>
</gene>
<proteinExistence type="predicted"/>